<organism evidence="3 4">
    <name type="scientific">Pseudonocardia humida</name>
    <dbReference type="NCBI Taxonomy" id="2800819"/>
    <lineage>
        <taxon>Bacteria</taxon>
        <taxon>Bacillati</taxon>
        <taxon>Actinomycetota</taxon>
        <taxon>Actinomycetes</taxon>
        <taxon>Pseudonocardiales</taxon>
        <taxon>Pseudonocardiaceae</taxon>
        <taxon>Pseudonocardia</taxon>
    </lineage>
</organism>
<feature type="transmembrane region" description="Helical" evidence="2">
    <location>
        <begin position="43"/>
        <end position="73"/>
    </location>
</feature>
<accession>A0ABT0ZV96</accession>
<evidence type="ECO:0000256" key="1">
    <source>
        <dbReference type="SAM" id="MobiDB-lite"/>
    </source>
</evidence>
<dbReference type="EMBL" id="JAGSOV010000011">
    <property type="protein sequence ID" value="MCO1654668.1"/>
    <property type="molecule type" value="Genomic_DNA"/>
</dbReference>
<reference evidence="3" key="1">
    <citation type="submission" date="2021-04" db="EMBL/GenBank/DDBJ databases">
        <title>Pseudonocardia sp. nov., isolated from sandy soil of mangrove forest.</title>
        <authorList>
            <person name="Zan Z."/>
            <person name="Huang R."/>
            <person name="Liu W."/>
        </authorList>
    </citation>
    <scope>NUCLEOTIDE SEQUENCE</scope>
    <source>
        <strain evidence="3">S2-4</strain>
    </source>
</reference>
<feature type="compositionally biased region" description="Gly residues" evidence="1">
    <location>
        <begin position="1"/>
        <end position="11"/>
    </location>
</feature>
<comment type="caution">
    <text evidence="3">The sequence shown here is derived from an EMBL/GenBank/DDBJ whole genome shotgun (WGS) entry which is preliminary data.</text>
</comment>
<evidence type="ECO:0000313" key="4">
    <source>
        <dbReference type="Proteomes" id="UP001165283"/>
    </source>
</evidence>
<evidence type="ECO:0000256" key="2">
    <source>
        <dbReference type="SAM" id="Phobius"/>
    </source>
</evidence>
<name>A0ABT0ZV96_9PSEU</name>
<dbReference type="RefSeq" id="WP_252436274.1">
    <property type="nucleotide sequence ID" value="NZ_JAGSOV010000011.1"/>
</dbReference>
<evidence type="ECO:0000313" key="3">
    <source>
        <dbReference type="EMBL" id="MCO1654668.1"/>
    </source>
</evidence>
<protein>
    <recommendedName>
        <fullName evidence="5">DUF3099 family protein</fullName>
    </recommendedName>
</protein>
<feature type="region of interest" description="Disordered" evidence="1">
    <location>
        <begin position="1"/>
        <end position="25"/>
    </location>
</feature>
<keyword evidence="4" id="KW-1185">Reference proteome</keyword>
<gene>
    <name evidence="3" type="ORF">KDL28_06325</name>
</gene>
<proteinExistence type="predicted"/>
<keyword evidence="2" id="KW-0472">Membrane</keyword>
<evidence type="ECO:0008006" key="5">
    <source>
        <dbReference type="Google" id="ProtNLM"/>
    </source>
</evidence>
<keyword evidence="2" id="KW-0812">Transmembrane</keyword>
<sequence>MDHTGTGGQGAASGRSRTDAPGAHARGDRALAGDIRMGVGEALALLVGLVVVSGWVAAMRVAGFVVLFGWLIWHPDVAIEEGRRA</sequence>
<dbReference type="Proteomes" id="UP001165283">
    <property type="component" value="Unassembled WGS sequence"/>
</dbReference>
<keyword evidence="2" id="KW-1133">Transmembrane helix</keyword>